<gene>
    <name evidence="2" type="ORF">PV06_02430</name>
</gene>
<feature type="transmembrane region" description="Helical" evidence="1">
    <location>
        <begin position="517"/>
        <end position="540"/>
    </location>
</feature>
<dbReference type="PANTHER" id="PTHR35041:SF6">
    <property type="entry name" value="FORMYLMETHIONINE DEFORMYLASE-LIKE PROTEIN-RELATED"/>
    <property type="match status" value="1"/>
</dbReference>
<keyword evidence="1" id="KW-0812">Transmembrane</keyword>
<accession>A0A0D2EFT0</accession>
<feature type="transmembrane region" description="Helical" evidence="1">
    <location>
        <begin position="114"/>
        <end position="132"/>
    </location>
</feature>
<dbReference type="PANTHER" id="PTHR35041">
    <property type="entry name" value="MEDIATOR OF RNA POLYMERASE II TRANSCRIPTION SUBUNIT 1"/>
    <property type="match status" value="1"/>
</dbReference>
<organism evidence="2 3">
    <name type="scientific">Exophiala oligosperma</name>
    <dbReference type="NCBI Taxonomy" id="215243"/>
    <lineage>
        <taxon>Eukaryota</taxon>
        <taxon>Fungi</taxon>
        <taxon>Dikarya</taxon>
        <taxon>Ascomycota</taxon>
        <taxon>Pezizomycotina</taxon>
        <taxon>Eurotiomycetes</taxon>
        <taxon>Chaetothyriomycetidae</taxon>
        <taxon>Chaetothyriales</taxon>
        <taxon>Herpotrichiellaceae</taxon>
        <taxon>Exophiala</taxon>
    </lineage>
</organism>
<name>A0A0D2EFT0_9EURO</name>
<proteinExistence type="predicted"/>
<dbReference type="AlphaFoldDB" id="A0A0D2EFT0"/>
<keyword evidence="1" id="KW-0472">Membrane</keyword>
<keyword evidence="1" id="KW-1133">Transmembrane helix</keyword>
<keyword evidence="3" id="KW-1185">Reference proteome</keyword>
<feature type="transmembrane region" description="Helical" evidence="1">
    <location>
        <begin position="70"/>
        <end position="94"/>
    </location>
</feature>
<dbReference type="RefSeq" id="XP_016267010.1">
    <property type="nucleotide sequence ID" value="XM_016403113.1"/>
</dbReference>
<sequence>MISSGYVSPRSTLDIFFFSNSVPRIVCQASIYTHQKSCRLANMVSKTTESTAYARVEPRSSLKRQRSARLFTMTGSLLAGLVLAIVQCIFYWYLSGKTVGSTIPQAWASRVGTALAFLVKLLFATAASTAYVQRQWLALSKTSLKIRQIDSLTGILSNLLLFRDFNLWWTHPLLSCLATITWLIPLAAIIAPGSLLVTFEARHNTTNVKVPQYAFNYAAYGQYDGFDPQTGAAYLVEASIPLRRVTMSTATSGQISPMQAVFQNYTYNQQFHAPALRCFGANGTIITNLTTSLDQAFAVEEYLRFLAFTPNSALDLSAPTNITKWEDSTLYSGMDTVSEDVFRLFVVPNTNDTNSNLNQTVECNLQNASYTALFNFTNGRQSAHVSQVDMLNEVAPMTEVGGEADYLQRGGGGVSPFNSTKAGYVGVMLAFTRLLVGYGQESHYGGSTTTFSSFDMTSVNWTTMDSSIQGLEQLFQNMTLSVLSVPTLTKDETSAEEVAVDVQTFPLTYSFEPADVLIAYGLAFGFSLLSVVLGTLAVIFQGGSYQNTFSTFLRVTRGVSLNHSGPILLPQEEPDDGMDPLPRSVGDTKLRLPAAAAPSVSGRESGGGVDDAVQRVVQHSQTI</sequence>
<dbReference type="EMBL" id="KN847333">
    <property type="protein sequence ID" value="KIW46794.1"/>
    <property type="molecule type" value="Genomic_DNA"/>
</dbReference>
<reference evidence="2 3" key="1">
    <citation type="submission" date="2015-01" db="EMBL/GenBank/DDBJ databases">
        <title>The Genome Sequence of Exophiala oligosperma CBS72588.</title>
        <authorList>
            <consortium name="The Broad Institute Genomics Platform"/>
            <person name="Cuomo C."/>
            <person name="de Hoog S."/>
            <person name="Gorbushina A."/>
            <person name="Stielow B."/>
            <person name="Teixiera M."/>
            <person name="Abouelleil A."/>
            <person name="Chapman S.B."/>
            <person name="Priest M."/>
            <person name="Young S.K."/>
            <person name="Wortman J."/>
            <person name="Nusbaum C."/>
            <person name="Birren B."/>
        </authorList>
    </citation>
    <scope>NUCLEOTIDE SEQUENCE [LARGE SCALE GENOMIC DNA]</scope>
    <source>
        <strain evidence="2 3">CBS 72588</strain>
    </source>
</reference>
<evidence type="ECO:0000313" key="2">
    <source>
        <dbReference type="EMBL" id="KIW46794.1"/>
    </source>
</evidence>
<dbReference type="VEuPathDB" id="FungiDB:PV06_02430"/>
<dbReference type="OrthoDB" id="5322539at2759"/>
<evidence type="ECO:0000313" key="3">
    <source>
        <dbReference type="Proteomes" id="UP000053342"/>
    </source>
</evidence>
<dbReference type="HOGENOM" id="CLU_008809_1_2_1"/>
<evidence type="ECO:0008006" key="4">
    <source>
        <dbReference type="Google" id="ProtNLM"/>
    </source>
</evidence>
<protein>
    <recommendedName>
        <fullName evidence="4">Transmembrane protein</fullName>
    </recommendedName>
</protein>
<dbReference type="GeneID" id="27354504"/>
<evidence type="ECO:0000256" key="1">
    <source>
        <dbReference type="SAM" id="Phobius"/>
    </source>
</evidence>
<dbReference type="Proteomes" id="UP000053342">
    <property type="component" value="Unassembled WGS sequence"/>
</dbReference>
<feature type="transmembrane region" description="Helical" evidence="1">
    <location>
        <begin position="177"/>
        <end position="199"/>
    </location>
</feature>